<dbReference type="OrthoDB" id="3246221at2759"/>
<keyword evidence="2" id="KW-1185">Reference proteome</keyword>
<sequence length="550" mass="62654">MTTQVTLTTLFEKQVVLAPPCYIGLLNSDVLFQIFSLVVNLQSPNEEAPVILSKVSPIWRLLVINAPTLWTQIRIHEPLRASKSHIMFRRTLRRTHYFLERSQKCPLKLDITIQTLHMRKTPMHHETHPYREFISGFRRCTMQLSRILGAHAARFAEFRLRADELTSVADIEKYIPCAPMPFLTYWRVAQNASHTVLDPHPLYEVKNSQLSFLLRPDDSLDDCSKDLFPNLRRVRLISIPLDWDKFGPANLSSLSLSLLPNSARPTASALCKLLLASAPTLEILDLDGCVRIDTQVSSYIPFTLPHVHTLTLGYRFAQELIPLLHAIHLPHLRSLALTDHYQRLRHRSGARTSRFDRRIDPLLRTLTENFPLRQLTRLALHHIRFLPSSAQERAAFGGEFGNVPNAHGAFIPTTLFAFLSALTELQALVLTGPDYTLLEALGYAPPAPRRIVCTSTGTREEDAKPGIRPVPRLEFLSLAAFNIFAVRNYLIFRYMSDQPPLATLEFHMPVGWLRSKHLLLAEKVARATAIVPITLRRNEEADLWREVGIE</sequence>
<dbReference type="EMBL" id="MU150230">
    <property type="protein sequence ID" value="KAF9469437.1"/>
    <property type="molecule type" value="Genomic_DNA"/>
</dbReference>
<proteinExistence type="predicted"/>
<dbReference type="Gene3D" id="3.80.10.10">
    <property type="entry name" value="Ribonuclease Inhibitor"/>
    <property type="match status" value="1"/>
</dbReference>
<evidence type="ECO:0000313" key="2">
    <source>
        <dbReference type="Proteomes" id="UP000807353"/>
    </source>
</evidence>
<accession>A0A9P5YI53</accession>
<organism evidence="1 2">
    <name type="scientific">Collybia nuda</name>
    <dbReference type="NCBI Taxonomy" id="64659"/>
    <lineage>
        <taxon>Eukaryota</taxon>
        <taxon>Fungi</taxon>
        <taxon>Dikarya</taxon>
        <taxon>Basidiomycota</taxon>
        <taxon>Agaricomycotina</taxon>
        <taxon>Agaricomycetes</taxon>
        <taxon>Agaricomycetidae</taxon>
        <taxon>Agaricales</taxon>
        <taxon>Tricholomatineae</taxon>
        <taxon>Clitocybaceae</taxon>
        <taxon>Collybia</taxon>
    </lineage>
</organism>
<evidence type="ECO:0000313" key="1">
    <source>
        <dbReference type="EMBL" id="KAF9469437.1"/>
    </source>
</evidence>
<dbReference type="AlphaFoldDB" id="A0A9P5YI53"/>
<dbReference type="SUPFAM" id="SSF52047">
    <property type="entry name" value="RNI-like"/>
    <property type="match status" value="1"/>
</dbReference>
<name>A0A9P5YI53_9AGAR</name>
<dbReference type="Proteomes" id="UP000807353">
    <property type="component" value="Unassembled WGS sequence"/>
</dbReference>
<dbReference type="InterPro" id="IPR032675">
    <property type="entry name" value="LRR_dom_sf"/>
</dbReference>
<protein>
    <recommendedName>
        <fullName evidence="3">F-box domain-containing protein</fullName>
    </recommendedName>
</protein>
<comment type="caution">
    <text evidence="1">The sequence shown here is derived from an EMBL/GenBank/DDBJ whole genome shotgun (WGS) entry which is preliminary data.</text>
</comment>
<evidence type="ECO:0008006" key="3">
    <source>
        <dbReference type="Google" id="ProtNLM"/>
    </source>
</evidence>
<reference evidence="1" key="1">
    <citation type="submission" date="2020-11" db="EMBL/GenBank/DDBJ databases">
        <authorList>
            <consortium name="DOE Joint Genome Institute"/>
            <person name="Ahrendt S."/>
            <person name="Riley R."/>
            <person name="Andreopoulos W."/>
            <person name="Labutti K."/>
            <person name="Pangilinan J."/>
            <person name="Ruiz-Duenas F.J."/>
            <person name="Barrasa J.M."/>
            <person name="Sanchez-Garcia M."/>
            <person name="Camarero S."/>
            <person name="Miyauchi S."/>
            <person name="Serrano A."/>
            <person name="Linde D."/>
            <person name="Babiker R."/>
            <person name="Drula E."/>
            <person name="Ayuso-Fernandez I."/>
            <person name="Pacheco R."/>
            <person name="Padilla G."/>
            <person name="Ferreira P."/>
            <person name="Barriuso J."/>
            <person name="Kellner H."/>
            <person name="Castanera R."/>
            <person name="Alfaro M."/>
            <person name="Ramirez L."/>
            <person name="Pisabarro A.G."/>
            <person name="Kuo A."/>
            <person name="Tritt A."/>
            <person name="Lipzen A."/>
            <person name="He G."/>
            <person name="Yan M."/>
            <person name="Ng V."/>
            <person name="Cullen D."/>
            <person name="Martin F."/>
            <person name="Rosso M.-N."/>
            <person name="Henrissat B."/>
            <person name="Hibbett D."/>
            <person name="Martinez A.T."/>
            <person name="Grigoriev I.V."/>
        </authorList>
    </citation>
    <scope>NUCLEOTIDE SEQUENCE</scope>
    <source>
        <strain evidence="1">CBS 247.69</strain>
    </source>
</reference>
<gene>
    <name evidence="1" type="ORF">BDZ94DRAFT_381997</name>
</gene>